<keyword evidence="4" id="KW-1185">Reference proteome</keyword>
<dbReference type="GO" id="GO:0016491">
    <property type="term" value="F:oxidoreductase activity"/>
    <property type="evidence" value="ECO:0007669"/>
    <property type="project" value="UniProtKB-KW"/>
</dbReference>
<dbReference type="Pfam" id="PF00106">
    <property type="entry name" value="adh_short"/>
    <property type="match status" value="1"/>
</dbReference>
<dbReference type="PRINTS" id="PR00081">
    <property type="entry name" value="GDHRDH"/>
</dbReference>
<evidence type="ECO:0000256" key="1">
    <source>
        <dbReference type="ARBA" id="ARBA00023002"/>
    </source>
</evidence>
<sequence>MSTKKIALITGPTSGIGKVTALELAKRGFNLILLARNPKKADKLQLEIGVKAETAFIECDLSSLASVQRAVEQIRSDYSHIDVLINNAGLMMDHEEITLDGIEMTFAVNHVGHFLLTTGLIDLLKAGTDARIVHVSSGAHQFAKFRIDQLVKPDKFKPWTTYGNSKLANILFSNELSARLQPLGITSNALHPGFVATSFGSGFSSFGSVVMWLVRPFAKSPQEGAQTSIYLASSPEVFGVTGKYFENMQPIKPAKETHSKFLATELWKLSEDLVKDYIPAKA</sequence>
<dbReference type="Gene3D" id="3.40.50.720">
    <property type="entry name" value="NAD(P)-binding Rossmann-like Domain"/>
    <property type="match status" value="1"/>
</dbReference>
<dbReference type="RefSeq" id="WP_152762493.1">
    <property type="nucleotide sequence ID" value="NZ_WHLY01000002.1"/>
</dbReference>
<dbReference type="SUPFAM" id="SSF51735">
    <property type="entry name" value="NAD(P)-binding Rossmann-fold domains"/>
    <property type="match status" value="1"/>
</dbReference>
<dbReference type="PANTHER" id="PTHR43157">
    <property type="entry name" value="PHOSPHATIDYLINOSITOL-GLYCAN BIOSYNTHESIS CLASS F PROTEIN-RELATED"/>
    <property type="match status" value="1"/>
</dbReference>
<dbReference type="Proteomes" id="UP000479293">
    <property type="component" value="Unassembled WGS sequence"/>
</dbReference>
<comment type="similarity">
    <text evidence="2">Belongs to the short-chain dehydrogenases/reductases (SDR) family.</text>
</comment>
<dbReference type="CDD" id="cd05327">
    <property type="entry name" value="retinol-DH_like_SDR_c_like"/>
    <property type="match status" value="1"/>
</dbReference>
<dbReference type="EMBL" id="WHLY01000002">
    <property type="protein sequence ID" value="MPR35439.1"/>
    <property type="molecule type" value="Genomic_DNA"/>
</dbReference>
<dbReference type="PRINTS" id="PR00080">
    <property type="entry name" value="SDRFAMILY"/>
</dbReference>
<evidence type="ECO:0000256" key="2">
    <source>
        <dbReference type="RuleBase" id="RU000363"/>
    </source>
</evidence>
<proteinExistence type="inferred from homology"/>
<keyword evidence="1" id="KW-0560">Oxidoreductase</keyword>
<name>A0A7C9BT94_9BACT</name>
<evidence type="ECO:0000313" key="4">
    <source>
        <dbReference type="Proteomes" id="UP000479293"/>
    </source>
</evidence>
<reference evidence="3 4" key="1">
    <citation type="submission" date="2019-10" db="EMBL/GenBank/DDBJ databases">
        <title>Draft Genome Sequence of Cytophagaceae sp. SJW1-29.</title>
        <authorList>
            <person name="Choi A."/>
        </authorList>
    </citation>
    <scope>NUCLEOTIDE SEQUENCE [LARGE SCALE GENOMIC DNA]</scope>
    <source>
        <strain evidence="3 4">SJW1-29</strain>
    </source>
</reference>
<protein>
    <submittedName>
        <fullName evidence="3">SDR family NAD(P)-dependent oxidoreductase</fullName>
    </submittedName>
</protein>
<dbReference type="InterPro" id="IPR036291">
    <property type="entry name" value="NAD(P)-bd_dom_sf"/>
</dbReference>
<dbReference type="AlphaFoldDB" id="A0A7C9BT94"/>
<accession>A0A7C9BT94</accession>
<comment type="caution">
    <text evidence="3">The sequence shown here is derived from an EMBL/GenBank/DDBJ whole genome shotgun (WGS) entry which is preliminary data.</text>
</comment>
<dbReference type="PANTHER" id="PTHR43157:SF31">
    <property type="entry name" value="PHOSPHATIDYLINOSITOL-GLYCAN BIOSYNTHESIS CLASS F PROTEIN"/>
    <property type="match status" value="1"/>
</dbReference>
<evidence type="ECO:0000313" key="3">
    <source>
        <dbReference type="EMBL" id="MPR35439.1"/>
    </source>
</evidence>
<organism evidence="3 4">
    <name type="scientific">Salmonirosea aquatica</name>
    <dbReference type="NCBI Taxonomy" id="2654236"/>
    <lineage>
        <taxon>Bacteria</taxon>
        <taxon>Pseudomonadati</taxon>
        <taxon>Bacteroidota</taxon>
        <taxon>Cytophagia</taxon>
        <taxon>Cytophagales</taxon>
        <taxon>Spirosomataceae</taxon>
        <taxon>Salmonirosea</taxon>
    </lineage>
</organism>
<dbReference type="InterPro" id="IPR002347">
    <property type="entry name" value="SDR_fam"/>
</dbReference>
<gene>
    <name evidence="3" type="ORF">GBK04_19300</name>
</gene>